<gene>
    <name evidence="2" type="ORF">FRACYDRAFT_247631</name>
</gene>
<evidence type="ECO:0000256" key="1">
    <source>
        <dbReference type="SAM" id="MobiDB-lite"/>
    </source>
</evidence>
<organism evidence="2 3">
    <name type="scientific">Fragilariopsis cylindrus CCMP1102</name>
    <dbReference type="NCBI Taxonomy" id="635003"/>
    <lineage>
        <taxon>Eukaryota</taxon>
        <taxon>Sar</taxon>
        <taxon>Stramenopiles</taxon>
        <taxon>Ochrophyta</taxon>
        <taxon>Bacillariophyta</taxon>
        <taxon>Bacillariophyceae</taxon>
        <taxon>Bacillariophycidae</taxon>
        <taxon>Bacillariales</taxon>
        <taxon>Bacillariaceae</taxon>
        <taxon>Fragilariopsis</taxon>
    </lineage>
</organism>
<protein>
    <recommendedName>
        <fullName evidence="4">Lon N-terminal domain-containing protein</fullName>
    </recommendedName>
</protein>
<dbReference type="EMBL" id="KV784373">
    <property type="protein sequence ID" value="OEU10021.1"/>
    <property type="molecule type" value="Genomic_DNA"/>
</dbReference>
<dbReference type="PANTHER" id="PTHR46732:SF8">
    <property type="entry name" value="ATP-DEPENDENT PROTEASE LA (LON) DOMAIN PROTEIN"/>
    <property type="match status" value="1"/>
</dbReference>
<accession>A0A1E7EVN4</accession>
<evidence type="ECO:0000313" key="2">
    <source>
        <dbReference type="EMBL" id="OEU10021.1"/>
    </source>
</evidence>
<dbReference type="Gene3D" id="2.30.130.40">
    <property type="entry name" value="LON domain-like"/>
    <property type="match status" value="1"/>
</dbReference>
<dbReference type="InterPro" id="IPR046336">
    <property type="entry name" value="Lon_prtase_N_sf"/>
</dbReference>
<reference evidence="2 3" key="1">
    <citation type="submission" date="2016-09" db="EMBL/GenBank/DDBJ databases">
        <title>Extensive genetic diversity and differential bi-allelic expression allows diatom success in the polar Southern Ocean.</title>
        <authorList>
            <consortium name="DOE Joint Genome Institute"/>
            <person name="Mock T."/>
            <person name="Otillar R.P."/>
            <person name="Strauss J."/>
            <person name="Dupont C."/>
            <person name="Frickenhaus S."/>
            <person name="Maumus F."/>
            <person name="Mcmullan M."/>
            <person name="Sanges R."/>
            <person name="Schmutz J."/>
            <person name="Toseland A."/>
            <person name="Valas R."/>
            <person name="Veluchamy A."/>
            <person name="Ward B.J."/>
            <person name="Allen A."/>
            <person name="Barry K."/>
            <person name="Falciatore A."/>
            <person name="Ferrante M."/>
            <person name="Fortunato A.E."/>
            <person name="Gloeckner G."/>
            <person name="Gruber A."/>
            <person name="Hipkin R."/>
            <person name="Janech M."/>
            <person name="Kroth P."/>
            <person name="Leese F."/>
            <person name="Lindquist E."/>
            <person name="Lyon B.R."/>
            <person name="Martin J."/>
            <person name="Mayer C."/>
            <person name="Parker M."/>
            <person name="Quesneville H."/>
            <person name="Raymond J."/>
            <person name="Uhlig C."/>
            <person name="Valentin K.U."/>
            <person name="Worden A.Z."/>
            <person name="Armbrust E.V."/>
            <person name="Bowler C."/>
            <person name="Green B."/>
            <person name="Moulton V."/>
            <person name="Van Oosterhout C."/>
            <person name="Grigoriev I."/>
        </authorList>
    </citation>
    <scope>NUCLEOTIDE SEQUENCE [LARGE SCALE GENOMIC DNA]</scope>
    <source>
        <strain evidence="2 3">CCMP1102</strain>
    </source>
</reference>
<evidence type="ECO:0008006" key="4">
    <source>
        <dbReference type="Google" id="ProtNLM"/>
    </source>
</evidence>
<dbReference type="AlphaFoldDB" id="A0A1E7EVN4"/>
<evidence type="ECO:0000313" key="3">
    <source>
        <dbReference type="Proteomes" id="UP000095751"/>
    </source>
</evidence>
<dbReference type="PANTHER" id="PTHR46732">
    <property type="entry name" value="ATP-DEPENDENT PROTEASE LA (LON) DOMAIN PROTEIN"/>
    <property type="match status" value="1"/>
</dbReference>
<keyword evidence="3" id="KW-1185">Reference proteome</keyword>
<dbReference type="KEGG" id="fcy:FRACYDRAFT_247631"/>
<dbReference type="InParanoid" id="A0A1E7EVN4"/>
<sequence length="519" mass="59548">MNPLSLSPAARQNALARSLYRKLFRECQRIPPNASLVHLNQWVDDTQIKDRDTLRSCLRSSFRRRNNYNPISFSSNNKKINSSEFETTMEAKEGIQRGMKGLKYCLSLDLSQLSDAPTDAHVSPQEFETGRTSNSQGQDSYSLQSPISSDDLLRAVEWLPHVSEMKDTETKVTETESSKLPIFPLSGPIFPDDQGKRLPLLSQFSDAPVVGMEIPLQIFEPRYRKMYQDLLSSADTSKRRFVVPFPHPYRPGQFAAFGWIYEIVDVKDVADESNGQFQIVCNHAVTQPVKILGITNPEDYDTQLTYLRARADILHNTEDEDGGNTQQGEENTNSTIRQKIGSEDLQPLEELLQQLQNRPLSLSSDNNNRQIDKNLIDRLLMASREGSIWPVAQVWLANLQTEILRLQMKISTRIQVQAKAEQQKSPNNNSTERQVFVTEEMVLLAQEPYKSHLRCMLIEISTLIPWLLQEQSHKAQCHQMCERIRERLVNETEHSSNNFTFLLLAFYLCFEQPQMKIVK</sequence>
<proteinExistence type="predicted"/>
<feature type="region of interest" description="Disordered" evidence="1">
    <location>
        <begin position="116"/>
        <end position="144"/>
    </location>
</feature>
<dbReference type="InterPro" id="IPR015947">
    <property type="entry name" value="PUA-like_sf"/>
</dbReference>
<dbReference type="SUPFAM" id="SSF88697">
    <property type="entry name" value="PUA domain-like"/>
    <property type="match status" value="1"/>
</dbReference>
<dbReference type="OrthoDB" id="44735at2759"/>
<name>A0A1E7EVN4_9STRA</name>
<dbReference type="Proteomes" id="UP000095751">
    <property type="component" value="Unassembled WGS sequence"/>
</dbReference>
<feature type="compositionally biased region" description="Polar residues" evidence="1">
    <location>
        <begin position="130"/>
        <end position="144"/>
    </location>
</feature>